<dbReference type="Proteomes" id="UP000034166">
    <property type="component" value="Unassembled WGS sequence"/>
</dbReference>
<accession>A0A0M2T3P6</accession>
<dbReference type="SUPFAM" id="SSF48208">
    <property type="entry name" value="Six-hairpin glycosidases"/>
    <property type="match status" value="1"/>
</dbReference>
<dbReference type="InterPro" id="IPR008928">
    <property type="entry name" value="6-hairpin_glycosidase_sf"/>
</dbReference>
<evidence type="ECO:0000313" key="1">
    <source>
        <dbReference type="EMBL" id="KKK39882.1"/>
    </source>
</evidence>
<sequence>MIALVDKSLRMKSHVDFTNYFSDINQLLNESLLQYRFIFINGNEDGIPLKLSYEMLEKLWTFVEQGGTVYGELINCEDFPSSRLFGFKQDFAMTYRRLEKLTVARENPFCEKGGLLEWQGPFLTGFTFDTERILDIGHFKETHRTETQGNYPGIVVKKHGKGKAVFSAFSFLGNEQNWTLRPNWLWNKVVKWLQIDYEMPIKKIDQVIQLSNKIDMEETLEKGMNWFLSSGILPKEDGSHGIYENVHSIRSNISEDFRPDCHAHSAMLFYLYGEYKGDSKWIERSANLINYLFEEGYQDTDPTSVTYGFWKWFHSPKRKPDQMFSDDNGWVALVLLYLYRKTGNTEYKNRGLLTAYALLDTQNKNGLRPECIREQELMEKGKGYFQQSAEASMNPHFEAIVHAAFIQAYYVSKDEKFLQVAHQGTLTLLDNKEDLKFMYSKTAGYSRFLLSLAQVYDVTKDAAIHKGLYEAIEYLSQKQHELGGIEESDNPNPERYGMEDTGVFRFNGEGIADQLYTNNFLIMNAWEAWKATGDPAVQKLHDNLARFISNIQITSPRKEFDGGWMRSFDLEHSEYFGNNGDTGWGAYVIESGWTNAIILSGLLLKVMDQSLLILDKEET</sequence>
<organism evidence="1 2">
    <name type="scientific">Mesobacillus campisalis</name>
    <dbReference type="NCBI Taxonomy" id="1408103"/>
    <lineage>
        <taxon>Bacteria</taxon>
        <taxon>Bacillati</taxon>
        <taxon>Bacillota</taxon>
        <taxon>Bacilli</taxon>
        <taxon>Bacillales</taxon>
        <taxon>Bacillaceae</taxon>
        <taxon>Mesobacillus</taxon>
    </lineage>
</organism>
<dbReference type="AlphaFoldDB" id="A0A0M2T3P6"/>
<evidence type="ECO:0000313" key="2">
    <source>
        <dbReference type="Proteomes" id="UP000034166"/>
    </source>
</evidence>
<protein>
    <submittedName>
        <fullName evidence="1">Uncharacterized protein</fullName>
    </submittedName>
</protein>
<reference evidence="1 2" key="1">
    <citation type="submission" date="2015-04" db="EMBL/GenBank/DDBJ databases">
        <title>Taxonomic description and genome sequence of Bacillus campisalis sp. nov., a novel member of the genus Bacillus isolated from solar saltern.</title>
        <authorList>
            <person name="Mathan Kumar R."/>
            <person name="Kaur G."/>
            <person name="Kumar A."/>
            <person name="Singh N.K."/>
            <person name="Kaur N."/>
            <person name="Kumar N."/>
            <person name="Mayilraj S."/>
        </authorList>
    </citation>
    <scope>NUCLEOTIDE SEQUENCE [LARGE SCALE GENOMIC DNA]</scope>
    <source>
        <strain evidence="1 2">SA2-6</strain>
    </source>
</reference>
<name>A0A0M2T3P6_9BACI</name>
<gene>
    <name evidence="1" type="ORF">WQ57_00955</name>
</gene>
<dbReference type="GO" id="GO:0005975">
    <property type="term" value="P:carbohydrate metabolic process"/>
    <property type="evidence" value="ECO:0007669"/>
    <property type="project" value="InterPro"/>
</dbReference>
<dbReference type="PATRIC" id="fig|1408103.3.peg.211"/>
<dbReference type="EMBL" id="LAYY01000001">
    <property type="protein sequence ID" value="KKK39882.1"/>
    <property type="molecule type" value="Genomic_DNA"/>
</dbReference>
<keyword evidence="2" id="KW-1185">Reference proteome</keyword>
<dbReference type="Gene3D" id="1.50.10.20">
    <property type="match status" value="1"/>
</dbReference>
<proteinExistence type="predicted"/>
<comment type="caution">
    <text evidence="1">The sequence shown here is derived from an EMBL/GenBank/DDBJ whole genome shotgun (WGS) entry which is preliminary data.</text>
</comment>